<dbReference type="Proteomes" id="UP001152320">
    <property type="component" value="Chromosome 6"/>
</dbReference>
<dbReference type="EMBL" id="JAIZAY010000006">
    <property type="protein sequence ID" value="KAJ8040826.1"/>
    <property type="molecule type" value="Genomic_DNA"/>
</dbReference>
<evidence type="ECO:0000313" key="2">
    <source>
        <dbReference type="Proteomes" id="UP001152320"/>
    </source>
</evidence>
<proteinExistence type="predicted"/>
<evidence type="ECO:0000313" key="1">
    <source>
        <dbReference type="EMBL" id="KAJ8040826.1"/>
    </source>
</evidence>
<dbReference type="AlphaFoldDB" id="A0A9Q1C8U0"/>
<protein>
    <submittedName>
        <fullName evidence="1">Uncharacterized protein</fullName>
    </submittedName>
</protein>
<comment type="caution">
    <text evidence="1">The sequence shown here is derived from an EMBL/GenBank/DDBJ whole genome shotgun (WGS) entry which is preliminary data.</text>
</comment>
<organism evidence="1 2">
    <name type="scientific">Holothuria leucospilota</name>
    <name type="common">Black long sea cucumber</name>
    <name type="synonym">Mertensiothuria leucospilota</name>
    <dbReference type="NCBI Taxonomy" id="206669"/>
    <lineage>
        <taxon>Eukaryota</taxon>
        <taxon>Metazoa</taxon>
        <taxon>Echinodermata</taxon>
        <taxon>Eleutherozoa</taxon>
        <taxon>Echinozoa</taxon>
        <taxon>Holothuroidea</taxon>
        <taxon>Aspidochirotacea</taxon>
        <taxon>Aspidochirotida</taxon>
        <taxon>Holothuriidae</taxon>
        <taxon>Holothuria</taxon>
    </lineage>
</organism>
<dbReference type="OrthoDB" id="5988108at2759"/>
<name>A0A9Q1C8U0_HOLLE</name>
<sequence>MVENIEFRNPPCPFQQKLRNGMRKTSSKEKVIVPADKTKSLYAPSPDDYAKLLKDKITQRYKVAGINKEQNDIASKLEFHDRVSHMGERKAFIIINDHKDNFPNKVPCRLIYPAKSEMGLVNKTILRYERKSEARAATK</sequence>
<keyword evidence="2" id="KW-1185">Reference proteome</keyword>
<reference evidence="1" key="1">
    <citation type="submission" date="2021-10" db="EMBL/GenBank/DDBJ databases">
        <title>Tropical sea cucumber genome reveals ecological adaptation and Cuvierian tubules defense mechanism.</title>
        <authorList>
            <person name="Chen T."/>
        </authorList>
    </citation>
    <scope>NUCLEOTIDE SEQUENCE</scope>
    <source>
        <strain evidence="1">Nanhai2018</strain>
        <tissue evidence="1">Muscle</tissue>
    </source>
</reference>
<accession>A0A9Q1C8U0</accession>
<gene>
    <name evidence="1" type="ORF">HOLleu_15238</name>
</gene>